<organism evidence="1 2">
    <name type="scientific">Dyadobacter chenhuakuii</name>
    <dbReference type="NCBI Taxonomy" id="2909339"/>
    <lineage>
        <taxon>Bacteria</taxon>
        <taxon>Pseudomonadati</taxon>
        <taxon>Bacteroidota</taxon>
        <taxon>Cytophagia</taxon>
        <taxon>Cytophagales</taxon>
        <taxon>Spirosomataceae</taxon>
        <taxon>Dyadobacter</taxon>
    </lineage>
</organism>
<dbReference type="Proteomes" id="UP001139411">
    <property type="component" value="Unassembled WGS sequence"/>
</dbReference>
<accession>A0A9X1QC14</accession>
<reference evidence="1" key="1">
    <citation type="submission" date="2022-01" db="EMBL/GenBank/DDBJ databases">
        <title>Novel species in genus Dyadobacter.</title>
        <authorList>
            <person name="Ma C."/>
        </authorList>
    </citation>
    <scope>NUCLEOTIDE SEQUENCE</scope>
    <source>
        <strain evidence="1">CY357</strain>
    </source>
</reference>
<dbReference type="EMBL" id="JAKFFV010000003">
    <property type="protein sequence ID" value="MCF2497672.1"/>
    <property type="molecule type" value="Genomic_DNA"/>
</dbReference>
<evidence type="ECO:0000313" key="2">
    <source>
        <dbReference type="Proteomes" id="UP001139411"/>
    </source>
</evidence>
<sequence>MPVPSSPIITQSFSEQVCKWLSGIHLPYEINLETAFATHIEIRNDNGRSLNIVLVNLEDWQKSGSPDNWQLEFCDLINRRETGEKRVLIWEDYWLKKPQVVKSRISAMFGISQKIAARLTQVRRIDQETASHFLEKNHLNASVSAKTRFGLFLPKRYFRVLKSDFECDRESEELLVAVATFSAPRVFPREDGPFRSFELLRFASLLGTNISGGLDKLLMAFVREKNPDDIMTYADREWSEGAGYEKIGFERISETHPMQFYLSPEDMTRTTKSSLGAIAIYNAGSIKFVKTYKLPD</sequence>
<name>A0A9X1QC14_9BACT</name>
<protein>
    <submittedName>
        <fullName evidence="1">Uncharacterized protein</fullName>
    </submittedName>
</protein>
<gene>
    <name evidence="1" type="ORF">L0661_05110</name>
</gene>
<evidence type="ECO:0000313" key="1">
    <source>
        <dbReference type="EMBL" id="MCF2497672.1"/>
    </source>
</evidence>
<dbReference type="RefSeq" id="WP_235177041.1">
    <property type="nucleotide sequence ID" value="NZ_JAKFFV010000003.1"/>
</dbReference>
<proteinExistence type="predicted"/>
<comment type="caution">
    <text evidence="1">The sequence shown here is derived from an EMBL/GenBank/DDBJ whole genome shotgun (WGS) entry which is preliminary data.</text>
</comment>
<dbReference type="AlphaFoldDB" id="A0A9X1QC14"/>